<dbReference type="Proteomes" id="UP000824998">
    <property type="component" value="Unassembled WGS sequence"/>
</dbReference>
<dbReference type="Gene3D" id="2.60.40.790">
    <property type="match status" value="1"/>
</dbReference>
<feature type="compositionally biased region" description="Basic and acidic residues" evidence="4">
    <location>
        <begin position="61"/>
        <end position="74"/>
    </location>
</feature>
<evidence type="ECO:0000256" key="3">
    <source>
        <dbReference type="RuleBase" id="RU003616"/>
    </source>
</evidence>
<dbReference type="OrthoDB" id="1431247at2759"/>
<evidence type="ECO:0000313" key="6">
    <source>
        <dbReference type="EMBL" id="KAG9236888.1"/>
    </source>
</evidence>
<feature type="region of interest" description="Disordered" evidence="4">
    <location>
        <begin position="167"/>
        <end position="189"/>
    </location>
</feature>
<dbReference type="Pfam" id="PF00011">
    <property type="entry name" value="HSP20"/>
    <property type="match status" value="1"/>
</dbReference>
<evidence type="ECO:0000256" key="1">
    <source>
        <dbReference type="ARBA" id="ARBA00023016"/>
    </source>
</evidence>
<dbReference type="PANTHER" id="PTHR11527">
    <property type="entry name" value="HEAT-SHOCK PROTEIN 20 FAMILY MEMBER"/>
    <property type="match status" value="1"/>
</dbReference>
<sequence length="189" mass="21005">MFDPKFDVKETTHGYELHGEFSGVDQRDIEIEFTDPTTLAITGLKERLYETAERRVHAVIEEDQGRVSPKESAKVESPALAEDGQATTESAASKTAAPKKTPFERALETEREIANGGKYWVAERDVGAFCRSFSFPVKVEQEEVKASMRNGMLSIWVPKARKPGRTRVMISSAARPRNSRRASGEVDGS</sequence>
<keyword evidence="1" id="KW-0346">Stress response</keyword>
<accession>A0A9P7YN80</accession>
<feature type="region of interest" description="Disordered" evidence="4">
    <location>
        <begin position="61"/>
        <end position="106"/>
    </location>
</feature>
<protein>
    <submittedName>
        <fullName evidence="6">HSP20-like chaperone</fullName>
    </submittedName>
</protein>
<organism evidence="6 7">
    <name type="scientific">Amylocarpus encephaloides</name>
    <dbReference type="NCBI Taxonomy" id="45428"/>
    <lineage>
        <taxon>Eukaryota</taxon>
        <taxon>Fungi</taxon>
        <taxon>Dikarya</taxon>
        <taxon>Ascomycota</taxon>
        <taxon>Pezizomycotina</taxon>
        <taxon>Leotiomycetes</taxon>
        <taxon>Helotiales</taxon>
        <taxon>Helotiales incertae sedis</taxon>
        <taxon>Amylocarpus</taxon>
    </lineage>
</organism>
<dbReference type="InterPro" id="IPR008978">
    <property type="entry name" value="HSP20-like_chaperone"/>
</dbReference>
<name>A0A9P7YN80_9HELO</name>
<feature type="domain" description="SHSP" evidence="5">
    <location>
        <begin position="1"/>
        <end position="174"/>
    </location>
</feature>
<gene>
    <name evidence="6" type="ORF">BJ875DRAFT_481825</name>
</gene>
<evidence type="ECO:0000256" key="2">
    <source>
        <dbReference type="PROSITE-ProRule" id="PRU00285"/>
    </source>
</evidence>
<evidence type="ECO:0000256" key="4">
    <source>
        <dbReference type="SAM" id="MobiDB-lite"/>
    </source>
</evidence>
<evidence type="ECO:0000313" key="7">
    <source>
        <dbReference type="Proteomes" id="UP000824998"/>
    </source>
</evidence>
<keyword evidence="7" id="KW-1185">Reference proteome</keyword>
<feature type="compositionally biased region" description="Low complexity" evidence="4">
    <location>
        <begin position="86"/>
        <end position="100"/>
    </location>
</feature>
<dbReference type="PROSITE" id="PS01031">
    <property type="entry name" value="SHSP"/>
    <property type="match status" value="1"/>
</dbReference>
<evidence type="ECO:0000259" key="5">
    <source>
        <dbReference type="PROSITE" id="PS01031"/>
    </source>
</evidence>
<comment type="similarity">
    <text evidence="2 3">Belongs to the small heat shock protein (HSP20) family.</text>
</comment>
<reference evidence="6" key="1">
    <citation type="journal article" date="2021" name="IMA Fungus">
        <title>Genomic characterization of three marine fungi, including Emericellopsis atlantica sp. nov. with signatures of a generalist lifestyle and marine biomass degradation.</title>
        <authorList>
            <person name="Hagestad O.C."/>
            <person name="Hou L."/>
            <person name="Andersen J.H."/>
            <person name="Hansen E.H."/>
            <person name="Altermark B."/>
            <person name="Li C."/>
            <person name="Kuhnert E."/>
            <person name="Cox R.J."/>
            <person name="Crous P.W."/>
            <person name="Spatafora J.W."/>
            <person name="Lail K."/>
            <person name="Amirebrahimi M."/>
            <person name="Lipzen A."/>
            <person name="Pangilinan J."/>
            <person name="Andreopoulos W."/>
            <person name="Hayes R.D."/>
            <person name="Ng V."/>
            <person name="Grigoriev I.V."/>
            <person name="Jackson S.A."/>
            <person name="Sutton T.D.S."/>
            <person name="Dobson A.D.W."/>
            <person name="Rama T."/>
        </authorList>
    </citation>
    <scope>NUCLEOTIDE SEQUENCE</scope>
    <source>
        <strain evidence="6">TRa018bII</strain>
    </source>
</reference>
<dbReference type="AlphaFoldDB" id="A0A9P7YN80"/>
<proteinExistence type="inferred from homology"/>
<dbReference type="SUPFAM" id="SSF49764">
    <property type="entry name" value="HSP20-like chaperones"/>
    <property type="match status" value="1"/>
</dbReference>
<dbReference type="CDD" id="cd06464">
    <property type="entry name" value="ACD_sHsps-like"/>
    <property type="match status" value="1"/>
</dbReference>
<dbReference type="EMBL" id="MU251397">
    <property type="protein sequence ID" value="KAG9236888.1"/>
    <property type="molecule type" value="Genomic_DNA"/>
</dbReference>
<comment type="caution">
    <text evidence="6">The sequence shown here is derived from an EMBL/GenBank/DDBJ whole genome shotgun (WGS) entry which is preliminary data.</text>
</comment>
<dbReference type="InterPro" id="IPR031107">
    <property type="entry name" value="Small_HSP"/>
</dbReference>
<dbReference type="InterPro" id="IPR002068">
    <property type="entry name" value="A-crystallin/Hsp20_dom"/>
</dbReference>